<proteinExistence type="predicted"/>
<sequence length="116" mass="12732">MLDCLFFLSAKSIGWVVPLHLAPPTLGQKAAGSFLKNQGTDSVSPVMAVRGWFAPVLPTDGAHRIKGAPVDSENESRQSCRRTRRGVRQLSAALLTMRALSARWRRGLPKQVSVFF</sequence>
<protein>
    <submittedName>
        <fullName evidence="2">Uncharacterized protein</fullName>
    </submittedName>
</protein>
<name>A0A6B0ULK0_IXORI</name>
<dbReference type="EMBL" id="GIFC01008564">
    <property type="protein sequence ID" value="MXU90647.1"/>
    <property type="molecule type" value="Transcribed_RNA"/>
</dbReference>
<evidence type="ECO:0000313" key="2">
    <source>
        <dbReference type="EMBL" id="MXU90647.1"/>
    </source>
</evidence>
<reference evidence="2" key="1">
    <citation type="submission" date="2019-12" db="EMBL/GenBank/DDBJ databases">
        <title>An insight into the sialome of adult female Ixodes ricinus ticks feeding for 6 days.</title>
        <authorList>
            <person name="Perner J."/>
            <person name="Ribeiro J.M.C."/>
        </authorList>
    </citation>
    <scope>NUCLEOTIDE SEQUENCE</scope>
    <source>
        <strain evidence="2">Semi-engorged</strain>
        <tissue evidence="2">Salivary glands</tissue>
    </source>
</reference>
<dbReference type="AlphaFoldDB" id="A0A6B0ULK0"/>
<organism evidence="2">
    <name type="scientific">Ixodes ricinus</name>
    <name type="common">Common tick</name>
    <name type="synonym">Acarus ricinus</name>
    <dbReference type="NCBI Taxonomy" id="34613"/>
    <lineage>
        <taxon>Eukaryota</taxon>
        <taxon>Metazoa</taxon>
        <taxon>Ecdysozoa</taxon>
        <taxon>Arthropoda</taxon>
        <taxon>Chelicerata</taxon>
        <taxon>Arachnida</taxon>
        <taxon>Acari</taxon>
        <taxon>Parasitiformes</taxon>
        <taxon>Ixodida</taxon>
        <taxon>Ixodoidea</taxon>
        <taxon>Ixodidae</taxon>
        <taxon>Ixodinae</taxon>
        <taxon>Ixodes</taxon>
    </lineage>
</organism>
<accession>A0A6B0ULK0</accession>
<evidence type="ECO:0000256" key="1">
    <source>
        <dbReference type="SAM" id="MobiDB-lite"/>
    </source>
</evidence>
<feature type="region of interest" description="Disordered" evidence="1">
    <location>
        <begin position="64"/>
        <end position="83"/>
    </location>
</feature>